<dbReference type="RefSeq" id="WP_202749316.1">
    <property type="nucleotide sequence ID" value="NZ_JAESWC010000007.1"/>
</dbReference>
<dbReference type="PANTHER" id="PTHR33734:SF22">
    <property type="entry name" value="MEMBRANE-BOUND LYTIC MUREIN TRANSGLYCOSYLASE D"/>
    <property type="match status" value="1"/>
</dbReference>
<feature type="domain" description="LysM" evidence="2">
    <location>
        <begin position="154"/>
        <end position="197"/>
    </location>
</feature>
<dbReference type="EMBL" id="JAESWC010000007">
    <property type="protein sequence ID" value="MBL4936558.1"/>
    <property type="molecule type" value="Genomic_DNA"/>
</dbReference>
<evidence type="ECO:0000256" key="1">
    <source>
        <dbReference type="SAM" id="SignalP"/>
    </source>
</evidence>
<reference evidence="3 4" key="1">
    <citation type="submission" date="2021-01" db="EMBL/GenBank/DDBJ databases">
        <title>Genome public.</title>
        <authorList>
            <person name="Liu C."/>
            <person name="Sun Q."/>
        </authorList>
    </citation>
    <scope>NUCLEOTIDE SEQUENCE [LARGE SCALE GENOMIC DNA]</scope>
    <source>
        <strain evidence="3 4">YIM B02515</strain>
    </source>
</reference>
<gene>
    <name evidence="3" type="ORF">JK636_12395</name>
</gene>
<sequence length="357" mass="38807">MKKKLLSILISAGILGGTFIPSISHAAEAATTYKVIAGDSLWKISSNFNVSISDLKLWNSLTADTIYVGQTLKVAPIHIVQAGDTLWIISRKYGTTVDNLMKLNNLTSSVIKVGQVLRIEGMPISVPAPSVTPTPAPAPLPTPVPVPIQVVETVNYKVVSGDTLWALAQKYKTSVDAIMKTNMLVVDYVMPNQTLTIPVNSKEIVKPVGITMMKARVNNSYGDIYTWENAMRLWTVGTTGALKDLAAGKTFNVRYYGGSNHSDIVPMTQNDTNIMQSIYGDWSWANSHKRPMVLCFTKGGVNYQMAVSLTGMPHSTTDSTTNGMNGHCDLYFYNSTGHADPIIDPVHQANILKANGQ</sequence>
<feature type="domain" description="LysM" evidence="2">
    <location>
        <begin position="76"/>
        <end position="119"/>
    </location>
</feature>
<proteinExistence type="predicted"/>
<feature type="domain" description="LysM" evidence="2">
    <location>
        <begin position="31"/>
        <end position="74"/>
    </location>
</feature>
<dbReference type="Proteomes" id="UP000632377">
    <property type="component" value="Unassembled WGS sequence"/>
</dbReference>
<keyword evidence="1" id="KW-0732">Signal</keyword>
<evidence type="ECO:0000259" key="2">
    <source>
        <dbReference type="PROSITE" id="PS51782"/>
    </source>
</evidence>
<dbReference type="InterPro" id="IPR018392">
    <property type="entry name" value="LysM"/>
</dbReference>
<comment type="caution">
    <text evidence="3">The sequence shown here is derived from an EMBL/GenBank/DDBJ whole genome shotgun (WGS) entry which is preliminary data.</text>
</comment>
<dbReference type="PROSITE" id="PS51782">
    <property type="entry name" value="LYSM"/>
    <property type="match status" value="3"/>
</dbReference>
<dbReference type="PANTHER" id="PTHR33734">
    <property type="entry name" value="LYSM DOMAIN-CONTAINING GPI-ANCHORED PROTEIN 2"/>
    <property type="match status" value="1"/>
</dbReference>
<accession>A0ABS1TB21</accession>
<feature type="signal peptide" evidence="1">
    <location>
        <begin position="1"/>
        <end position="26"/>
    </location>
</feature>
<dbReference type="CDD" id="cd00118">
    <property type="entry name" value="LysM"/>
    <property type="match status" value="3"/>
</dbReference>
<evidence type="ECO:0000313" key="3">
    <source>
        <dbReference type="EMBL" id="MBL4936558.1"/>
    </source>
</evidence>
<dbReference type="SUPFAM" id="SSF54106">
    <property type="entry name" value="LysM domain"/>
    <property type="match status" value="3"/>
</dbReference>
<name>A0ABS1TB21_9CLOT</name>
<organism evidence="3 4">
    <name type="scientific">Clostridium rhizosphaerae</name>
    <dbReference type="NCBI Taxonomy" id="2803861"/>
    <lineage>
        <taxon>Bacteria</taxon>
        <taxon>Bacillati</taxon>
        <taxon>Bacillota</taxon>
        <taxon>Clostridia</taxon>
        <taxon>Eubacteriales</taxon>
        <taxon>Clostridiaceae</taxon>
        <taxon>Clostridium</taxon>
    </lineage>
</organism>
<dbReference type="Gene3D" id="3.10.350.10">
    <property type="entry name" value="LysM domain"/>
    <property type="match status" value="3"/>
</dbReference>
<evidence type="ECO:0000313" key="4">
    <source>
        <dbReference type="Proteomes" id="UP000632377"/>
    </source>
</evidence>
<dbReference type="SMART" id="SM00257">
    <property type="entry name" value="LysM"/>
    <property type="match status" value="3"/>
</dbReference>
<protein>
    <submittedName>
        <fullName evidence="3">LysM peptidoglycan-binding domain-containing protein</fullName>
    </submittedName>
</protein>
<dbReference type="Pfam" id="PF01476">
    <property type="entry name" value="LysM"/>
    <property type="match status" value="3"/>
</dbReference>
<feature type="chain" id="PRO_5046070474" evidence="1">
    <location>
        <begin position="27"/>
        <end position="357"/>
    </location>
</feature>
<keyword evidence="4" id="KW-1185">Reference proteome</keyword>
<dbReference type="InterPro" id="IPR036779">
    <property type="entry name" value="LysM_dom_sf"/>
</dbReference>